<evidence type="ECO:0000313" key="2">
    <source>
        <dbReference type="Proteomes" id="UP001497472"/>
    </source>
</evidence>
<dbReference type="Proteomes" id="UP001497472">
    <property type="component" value="Unassembled WGS sequence"/>
</dbReference>
<keyword evidence="2" id="KW-1185">Reference proteome</keyword>
<organism evidence="1 2">
    <name type="scientific">Leptosia nina</name>
    <dbReference type="NCBI Taxonomy" id="320188"/>
    <lineage>
        <taxon>Eukaryota</taxon>
        <taxon>Metazoa</taxon>
        <taxon>Ecdysozoa</taxon>
        <taxon>Arthropoda</taxon>
        <taxon>Hexapoda</taxon>
        <taxon>Insecta</taxon>
        <taxon>Pterygota</taxon>
        <taxon>Neoptera</taxon>
        <taxon>Endopterygota</taxon>
        <taxon>Lepidoptera</taxon>
        <taxon>Glossata</taxon>
        <taxon>Ditrysia</taxon>
        <taxon>Papilionoidea</taxon>
        <taxon>Pieridae</taxon>
        <taxon>Pierinae</taxon>
        <taxon>Leptosia</taxon>
    </lineage>
</organism>
<gene>
    <name evidence="1" type="ORF">LNINA_LOCUS1378</name>
</gene>
<dbReference type="EMBL" id="CAVLEF010000002">
    <property type="protein sequence ID" value="CAK1541390.1"/>
    <property type="molecule type" value="Genomic_DNA"/>
</dbReference>
<name>A0AAV1IYA9_9NEOP</name>
<reference evidence="1 2" key="1">
    <citation type="submission" date="2023-11" db="EMBL/GenBank/DDBJ databases">
        <authorList>
            <person name="Okamura Y."/>
        </authorList>
    </citation>
    <scope>NUCLEOTIDE SEQUENCE [LARGE SCALE GENOMIC DNA]</scope>
</reference>
<dbReference type="AlphaFoldDB" id="A0AAV1IYA9"/>
<protein>
    <submittedName>
        <fullName evidence="1">Uncharacterized protein</fullName>
    </submittedName>
</protein>
<proteinExistence type="predicted"/>
<accession>A0AAV1IYA9</accession>
<evidence type="ECO:0000313" key="1">
    <source>
        <dbReference type="EMBL" id="CAK1541390.1"/>
    </source>
</evidence>
<comment type="caution">
    <text evidence="1">The sequence shown here is derived from an EMBL/GenBank/DDBJ whole genome shotgun (WGS) entry which is preliminary data.</text>
</comment>
<sequence>MKLSVSAYRAHASAHKKILTSSYQQHYGSTAAPPVCNPVQPPNFTPQIIIIGMSAILKEEIEEEQKIVLSSSGYAGEGICAVHRYSLASMT</sequence>